<evidence type="ECO:0000256" key="4">
    <source>
        <dbReference type="ARBA" id="ARBA00023136"/>
    </source>
</evidence>
<evidence type="ECO:0000259" key="6">
    <source>
        <dbReference type="PROSITE" id="PS50262"/>
    </source>
</evidence>
<evidence type="ECO:0000256" key="5">
    <source>
        <dbReference type="SAM" id="Phobius"/>
    </source>
</evidence>
<dbReference type="InterPro" id="IPR017452">
    <property type="entry name" value="GPCR_Rhodpsn_7TM"/>
</dbReference>
<dbReference type="EMBL" id="KN549376">
    <property type="protein sequence ID" value="KHJ97946.1"/>
    <property type="molecule type" value="Genomic_DNA"/>
</dbReference>
<feature type="transmembrane region" description="Helical" evidence="5">
    <location>
        <begin position="69"/>
        <end position="90"/>
    </location>
</feature>
<dbReference type="Proteomes" id="UP000053660">
    <property type="component" value="Unassembled WGS sequence"/>
</dbReference>
<dbReference type="CDD" id="cd14978">
    <property type="entry name" value="7tmA_FMRFamide_R-like"/>
    <property type="match status" value="1"/>
</dbReference>
<keyword evidence="3 5" id="KW-1133">Transmembrane helix</keyword>
<dbReference type="Gene3D" id="1.20.1070.10">
    <property type="entry name" value="Rhodopsin 7-helix transmembrane proteins"/>
    <property type="match status" value="1"/>
</dbReference>
<reference evidence="7 8" key="1">
    <citation type="submission" date="2014-03" db="EMBL/GenBank/DDBJ databases">
        <title>Draft genome of the hookworm Oesophagostomum dentatum.</title>
        <authorList>
            <person name="Mitreva M."/>
        </authorList>
    </citation>
    <scope>NUCLEOTIDE SEQUENCE [LARGE SCALE GENOMIC DNA]</scope>
    <source>
        <strain evidence="7 8">OD-Hann</strain>
    </source>
</reference>
<dbReference type="PANTHER" id="PTHR47632:SF4">
    <property type="entry name" value="G-PROTEIN COUPLED RECEPTORS FAMILY 1 PROFILE DOMAIN-CONTAINING PROTEIN"/>
    <property type="match status" value="1"/>
</dbReference>
<organism evidence="7 8">
    <name type="scientific">Oesophagostomum dentatum</name>
    <name type="common">Nodular worm</name>
    <dbReference type="NCBI Taxonomy" id="61180"/>
    <lineage>
        <taxon>Eukaryota</taxon>
        <taxon>Metazoa</taxon>
        <taxon>Ecdysozoa</taxon>
        <taxon>Nematoda</taxon>
        <taxon>Chromadorea</taxon>
        <taxon>Rhabditida</taxon>
        <taxon>Rhabditina</taxon>
        <taxon>Rhabditomorpha</taxon>
        <taxon>Strongyloidea</taxon>
        <taxon>Strongylidae</taxon>
        <taxon>Oesophagostomum</taxon>
    </lineage>
</organism>
<gene>
    <name evidence="7" type="ORF">OESDEN_02076</name>
</gene>
<sequence length="241" mass="27719">MVDYDVEMNSTECMCSDLQTEDYSPLYAKCNLALIIFALPPLSLFGVCTNIANVYVYSRKRMQNSANTYLLFLACSDFLVILTGLFIFWIDSARSYIPELARAPYTTVYTLPFGYMAQTCSIYFTVAAAFDCYINVCWKQQSKEYCTLKRAKQICSTIVVVSILYNSLRFPQFNLRKCFHEASGEQIIEICPTSLFFAVNIVYNVYMYMVLMTLMPFVFLLCLNAIIVFRQSLESSKQKEV</sequence>
<dbReference type="AlphaFoldDB" id="A0A0B1TPA0"/>
<feature type="transmembrane region" description="Helical" evidence="5">
    <location>
        <begin position="115"/>
        <end position="138"/>
    </location>
</feature>
<keyword evidence="2 5" id="KW-0812">Transmembrane</keyword>
<dbReference type="GO" id="GO:0016020">
    <property type="term" value="C:membrane"/>
    <property type="evidence" value="ECO:0007669"/>
    <property type="project" value="UniProtKB-SubCell"/>
</dbReference>
<dbReference type="GO" id="GO:0004930">
    <property type="term" value="F:G protein-coupled receptor activity"/>
    <property type="evidence" value="ECO:0007669"/>
    <property type="project" value="InterPro"/>
</dbReference>
<feature type="transmembrane region" description="Helical" evidence="5">
    <location>
        <begin position="32"/>
        <end position="57"/>
    </location>
</feature>
<evidence type="ECO:0000256" key="1">
    <source>
        <dbReference type="ARBA" id="ARBA00004370"/>
    </source>
</evidence>
<dbReference type="Pfam" id="PF00001">
    <property type="entry name" value="7tm_1"/>
    <property type="match status" value="1"/>
</dbReference>
<dbReference type="OrthoDB" id="10011262at2759"/>
<evidence type="ECO:0000256" key="2">
    <source>
        <dbReference type="ARBA" id="ARBA00022692"/>
    </source>
</evidence>
<evidence type="ECO:0000313" key="8">
    <source>
        <dbReference type="Proteomes" id="UP000053660"/>
    </source>
</evidence>
<comment type="subcellular location">
    <subcellularLocation>
        <location evidence="1">Membrane</location>
    </subcellularLocation>
</comment>
<feature type="transmembrane region" description="Helical" evidence="5">
    <location>
        <begin position="205"/>
        <end position="229"/>
    </location>
</feature>
<dbReference type="PROSITE" id="PS50262">
    <property type="entry name" value="G_PROTEIN_RECEP_F1_2"/>
    <property type="match status" value="1"/>
</dbReference>
<dbReference type="InterPro" id="IPR053326">
    <property type="entry name" value="GPCR1-like"/>
</dbReference>
<dbReference type="InterPro" id="IPR000276">
    <property type="entry name" value="GPCR_Rhodpsn"/>
</dbReference>
<keyword evidence="8" id="KW-1185">Reference proteome</keyword>
<evidence type="ECO:0000313" key="7">
    <source>
        <dbReference type="EMBL" id="KHJ97946.1"/>
    </source>
</evidence>
<dbReference type="PANTHER" id="PTHR47632">
    <property type="entry name" value="FMRFAMIDE PEPTIDE RECEPTOR FAMILY-RELATED"/>
    <property type="match status" value="1"/>
</dbReference>
<dbReference type="SUPFAM" id="SSF81321">
    <property type="entry name" value="Family A G protein-coupled receptor-like"/>
    <property type="match status" value="1"/>
</dbReference>
<name>A0A0B1TPA0_OESDE</name>
<accession>A0A0B1TPA0</accession>
<protein>
    <recommendedName>
        <fullName evidence="6">G-protein coupled receptors family 1 profile domain-containing protein</fullName>
    </recommendedName>
</protein>
<feature type="domain" description="G-protein coupled receptors family 1 profile" evidence="6">
    <location>
        <begin position="49"/>
        <end position="241"/>
    </location>
</feature>
<proteinExistence type="predicted"/>
<evidence type="ECO:0000256" key="3">
    <source>
        <dbReference type="ARBA" id="ARBA00022989"/>
    </source>
</evidence>
<feature type="transmembrane region" description="Helical" evidence="5">
    <location>
        <begin position="150"/>
        <end position="168"/>
    </location>
</feature>
<keyword evidence="4 5" id="KW-0472">Membrane</keyword>